<protein>
    <submittedName>
        <fullName evidence="2">Uncharacterized protein</fullName>
    </submittedName>
</protein>
<keyword evidence="3" id="KW-1185">Reference proteome</keyword>
<dbReference type="AlphaFoldDB" id="A0A365YH72"/>
<reference evidence="2 3" key="1">
    <citation type="submission" date="2018-01" db="EMBL/GenBank/DDBJ databases">
        <title>Glutamicibacter soli strain NHPC-3 Whole genome sequence and assembly.</title>
        <authorList>
            <person name="Choudhury P."/>
            <person name="Gupta D."/>
            <person name="Sengupta K."/>
            <person name="Jawed A."/>
            <person name="Sultana N."/>
            <person name="Saha P."/>
        </authorList>
    </citation>
    <scope>NUCLEOTIDE SEQUENCE [LARGE SCALE GENOMIC DNA]</scope>
    <source>
        <strain evidence="2 3">NHPC-3</strain>
    </source>
</reference>
<name>A0A365YH72_9MICC</name>
<gene>
    <name evidence="2" type="ORF">C1H84_08620</name>
</gene>
<accession>A0A365YH72</accession>
<sequence length="69" mass="7492">MWANTLQAHPNASSGRPINRTMNAPTRGQRTVAKAHHGRGARTGTTTANLGVLKDIKKFLEHNAYLVDA</sequence>
<evidence type="ECO:0000313" key="3">
    <source>
        <dbReference type="Proteomes" id="UP000252167"/>
    </source>
</evidence>
<evidence type="ECO:0000313" key="2">
    <source>
        <dbReference type="EMBL" id="RBM01889.1"/>
    </source>
</evidence>
<dbReference type="Proteomes" id="UP000252167">
    <property type="component" value="Unassembled WGS sequence"/>
</dbReference>
<proteinExistence type="predicted"/>
<comment type="caution">
    <text evidence="2">The sequence shown here is derived from an EMBL/GenBank/DDBJ whole genome shotgun (WGS) entry which is preliminary data.</text>
</comment>
<evidence type="ECO:0000256" key="1">
    <source>
        <dbReference type="SAM" id="MobiDB-lite"/>
    </source>
</evidence>
<feature type="region of interest" description="Disordered" evidence="1">
    <location>
        <begin position="1"/>
        <end position="27"/>
    </location>
</feature>
<dbReference type="EMBL" id="POAF01000003">
    <property type="protein sequence ID" value="RBM01889.1"/>
    <property type="molecule type" value="Genomic_DNA"/>
</dbReference>
<organism evidence="2 3">
    <name type="scientific">Glutamicibacter soli</name>
    <dbReference type="NCBI Taxonomy" id="453836"/>
    <lineage>
        <taxon>Bacteria</taxon>
        <taxon>Bacillati</taxon>
        <taxon>Actinomycetota</taxon>
        <taxon>Actinomycetes</taxon>
        <taxon>Micrococcales</taxon>
        <taxon>Micrococcaceae</taxon>
        <taxon>Glutamicibacter</taxon>
    </lineage>
</organism>